<feature type="coiled-coil region" evidence="4">
    <location>
        <begin position="50"/>
        <end position="77"/>
    </location>
</feature>
<evidence type="ECO:0000313" key="6">
    <source>
        <dbReference type="EMBL" id="TNN17886.1"/>
    </source>
</evidence>
<evidence type="ECO:0000256" key="4">
    <source>
        <dbReference type="SAM" id="Coils"/>
    </source>
</evidence>
<evidence type="ECO:0000256" key="1">
    <source>
        <dbReference type="ARBA" id="ARBA00004555"/>
    </source>
</evidence>
<feature type="coiled-coil region" evidence="4">
    <location>
        <begin position="691"/>
        <end position="725"/>
    </location>
</feature>
<organism evidence="6 7">
    <name type="scientific">Schistosoma japonicum</name>
    <name type="common">Blood fluke</name>
    <dbReference type="NCBI Taxonomy" id="6182"/>
    <lineage>
        <taxon>Eukaryota</taxon>
        <taxon>Metazoa</taxon>
        <taxon>Spiralia</taxon>
        <taxon>Lophotrochozoa</taxon>
        <taxon>Platyhelminthes</taxon>
        <taxon>Trematoda</taxon>
        <taxon>Digenea</taxon>
        <taxon>Strigeidida</taxon>
        <taxon>Schistosomatoidea</taxon>
        <taxon>Schistosomatidae</taxon>
        <taxon>Schistosoma</taxon>
    </lineage>
</organism>
<reference evidence="6 7" key="1">
    <citation type="submission" date="2019-03" db="EMBL/GenBank/DDBJ databases">
        <title>An improved genome assembly of the fluke Schistosoma japonicum.</title>
        <authorList>
            <person name="Hu W."/>
            <person name="Luo F."/>
            <person name="Yin M."/>
            <person name="Mo X."/>
            <person name="Sun C."/>
            <person name="Wu Q."/>
            <person name="Zhu B."/>
            <person name="Xiang M."/>
            <person name="Wang J."/>
            <person name="Wang Y."/>
            <person name="Zhang T."/>
            <person name="Xu B."/>
            <person name="Zheng H."/>
            <person name="Feng Z."/>
        </authorList>
    </citation>
    <scope>NUCLEOTIDE SEQUENCE [LARGE SCALE GENOMIC DNA]</scope>
    <source>
        <strain evidence="6">HuSjv2</strain>
        <tissue evidence="6">Worms</tissue>
    </source>
</reference>
<dbReference type="GO" id="GO:0005794">
    <property type="term" value="C:Golgi apparatus"/>
    <property type="evidence" value="ECO:0007669"/>
    <property type="project" value="UniProtKB-SubCell"/>
</dbReference>
<keyword evidence="2" id="KW-0333">Golgi apparatus</keyword>
<dbReference type="GO" id="GO:0006888">
    <property type="term" value="P:endoplasmic reticulum to Golgi vesicle-mediated transport"/>
    <property type="evidence" value="ECO:0007669"/>
    <property type="project" value="TreeGrafter"/>
</dbReference>
<comment type="caution">
    <text evidence="6">The sequence shown here is derived from an EMBL/GenBank/DDBJ whole genome shotgun (WGS) entry which is preliminary data.</text>
</comment>
<gene>
    <name evidence="6" type="ORF">EWB00_010618</name>
</gene>
<dbReference type="GO" id="GO:0007030">
    <property type="term" value="P:Golgi organization"/>
    <property type="evidence" value="ECO:0007669"/>
    <property type="project" value="TreeGrafter"/>
</dbReference>
<dbReference type="GO" id="GO:0031267">
    <property type="term" value="F:small GTPase binding"/>
    <property type="evidence" value="ECO:0007669"/>
    <property type="project" value="TreeGrafter"/>
</dbReference>
<keyword evidence="3 4" id="KW-0175">Coiled coil</keyword>
<dbReference type="PANTHER" id="PTHR18921">
    <property type="entry name" value="MYOSIN HEAVY CHAIN - RELATED"/>
    <property type="match status" value="1"/>
</dbReference>
<evidence type="ECO:0000256" key="5">
    <source>
        <dbReference type="SAM" id="MobiDB-lite"/>
    </source>
</evidence>
<dbReference type="OrthoDB" id="425925at2759"/>
<evidence type="ECO:0000256" key="2">
    <source>
        <dbReference type="ARBA" id="ARBA00023034"/>
    </source>
</evidence>
<feature type="region of interest" description="Disordered" evidence="5">
    <location>
        <begin position="574"/>
        <end position="604"/>
    </location>
</feature>
<dbReference type="STRING" id="6182.A0A4Z2DMX7"/>
<sequence length="1302" mass="147772">MDWLGGLSSIKGQITNITKDLLAEGTREINDPTSELLLARTRICELESVVENQKTEINSLRSRNEDLLVQLESSQLRLDHTKELFIEQLRDKEIVITKLRSEISNERGEPEGQPEASLGTTVSHIDISVSKSGLRQYLDHASEDYQVPSSISHSDGTVTWDELKNEVVQLRAELTKWKRIAKKKEKTADNTSSYELLNIELEKQVEQLKKQLSDSEEIRRNELAAIQDSHSDHLSNLVEQLKETEAEVIRLQKQAEEYYNRCSSCDVSLNQSGLQTHTSGIVNALKKEQSVCAEISDVIDPENQGTSRKLRSGKRKKKKLPNIQVETMDTLKLSKSVSCEISSQTDYNQMKDSSIQAGIKIKTKDAFTECDLYRSSCSTSVQTESVVQPLSKGSQTDLPHEPVASIPVSSIAIQFSSVDRDFSYPLVDASGNNDGFLSSGESQQTQSFLHEVFDKSGEANELVDQLASEINSYNQFTFSMLIRNGIIESSKSISPMHQPVLFSQSDHETTKVDILEKLKLLIDTIKSHHECIIKNEAHKTVNMSLSVPFSSKRLSSEISDSTEVELDAWQDDDFPELNSNASEATKCHSGHPSDDIKPQDEANVQQSENVFSKGLVANSNRIAELESLLEPFGRLEQSLNTAVSHLLSLPPPPTMPSHLLDQQSSCTWPPTSVEDKLALLTASEISSRNEIIRLNNSLLSVEEKCKQLEVDNQQLYNQITRYEDILKSSSHSGNIEVTDDFIELSSLAYQLCVSLDPEVGEKEWNPDDWEVELFTLLKDRLDSEETEVVDDNQSSNVVKLSAEVAALRDLLAQHTTFRTQAEKDLKHLLYTIQNQHDIIDKMTMEKRQLEFLLSNKESKITPVPVVSVSTTTPMFTANIITTISTSTSTTDDDVSNDSDHIPKTFVDTETQASLSIDNSIELTNKSNEDYAHYCKELIKFIYSIYNDQFANSSPNSPSRDITPESLKLTNKPEVFSLLEKFSVRFHEFKIDSENFQSMYNTLVNSLHQKHAESQLYHEKLQHCLNELNDVKKHREETEILVNSLREQLNSKHMDVNTIVKHSASMDETVTTSCKSVVQPYTDEMHSDEEQTSNNEKLIGEIQRLQAHLVEMEESYTAAAVDAENREVELRSRLNEVEKSFAELKNSCITADTQMRTAYSERDDALKHLETSRREVLDLKDSLKTLQTVLDNFQRNQEATLMAETNHLRTELNRTIQKEIAAKQEIEELNRSLHGYQELSKELQEMKNVNQQLREQIIRLETKIRNRDTENDGLRDRLAKMAVDTDARIDKYKFFFSVLIFYL</sequence>
<comment type="subcellular location">
    <subcellularLocation>
        <location evidence="1">Golgi apparatus</location>
    </subcellularLocation>
</comment>
<dbReference type="EMBL" id="SKCS01000084">
    <property type="protein sequence ID" value="TNN17886.1"/>
    <property type="molecule type" value="Genomic_DNA"/>
</dbReference>
<evidence type="ECO:0000256" key="3">
    <source>
        <dbReference type="ARBA" id="ARBA00023054"/>
    </source>
</evidence>
<name>A0A4Z2DMX7_SCHJA</name>
<feature type="coiled-coil region" evidence="4">
    <location>
        <begin position="160"/>
        <end position="261"/>
    </location>
</feature>
<keyword evidence="7" id="KW-1185">Reference proteome</keyword>
<feature type="coiled-coil region" evidence="4">
    <location>
        <begin position="1094"/>
        <end position="1146"/>
    </location>
</feature>
<feature type="compositionally biased region" description="Basic and acidic residues" evidence="5">
    <location>
        <begin position="591"/>
        <end position="600"/>
    </location>
</feature>
<protein>
    <submittedName>
        <fullName evidence="6">Beta-actin-binding protein</fullName>
    </submittedName>
</protein>
<accession>A0A4Z2DMX7</accession>
<feature type="coiled-coil region" evidence="4">
    <location>
        <begin position="1175"/>
        <end position="1269"/>
    </location>
</feature>
<evidence type="ECO:0000313" key="7">
    <source>
        <dbReference type="Proteomes" id="UP000311919"/>
    </source>
</evidence>
<dbReference type="Proteomes" id="UP000311919">
    <property type="component" value="Unassembled WGS sequence"/>
</dbReference>
<dbReference type="PANTHER" id="PTHR18921:SF2">
    <property type="entry name" value="THYROID RECEPTOR-INTERACTING PROTEIN 11"/>
    <property type="match status" value="1"/>
</dbReference>
<proteinExistence type="predicted"/>